<dbReference type="RefSeq" id="WP_169579935.1">
    <property type="nucleotide sequence ID" value="NZ_CABLBR010000046.1"/>
</dbReference>
<dbReference type="Proteomes" id="UP001060164">
    <property type="component" value="Chromosome"/>
</dbReference>
<accession>A0ABY5VGM2</accession>
<dbReference type="SUPFAM" id="SSF56281">
    <property type="entry name" value="Metallo-hydrolase/oxidoreductase"/>
    <property type="match status" value="1"/>
</dbReference>
<dbReference type="Gene3D" id="3.60.15.10">
    <property type="entry name" value="Ribonuclease Z/Hydroxyacylglutathione hydrolase-like"/>
    <property type="match status" value="1"/>
</dbReference>
<evidence type="ECO:0000313" key="1">
    <source>
        <dbReference type="EMBL" id="UWP59045.1"/>
    </source>
</evidence>
<dbReference type="EMBL" id="CP102290">
    <property type="protein sequence ID" value="UWP59045.1"/>
    <property type="molecule type" value="Genomic_DNA"/>
</dbReference>
<dbReference type="Pfam" id="PF13483">
    <property type="entry name" value="Lactamase_B_3"/>
    <property type="match status" value="1"/>
</dbReference>
<evidence type="ECO:0000313" key="2">
    <source>
        <dbReference type="Proteomes" id="UP001060164"/>
    </source>
</evidence>
<proteinExistence type="predicted"/>
<keyword evidence="2" id="KW-1185">Reference proteome</keyword>
<protein>
    <submittedName>
        <fullName evidence="1">MBL fold metallo-hydrolase</fullName>
    </submittedName>
</protein>
<dbReference type="InterPro" id="IPR036866">
    <property type="entry name" value="RibonucZ/Hydroxyglut_hydro"/>
</dbReference>
<gene>
    <name evidence="1" type="ORF">NQ502_17015</name>
</gene>
<dbReference type="PANTHER" id="PTHR43546:SF3">
    <property type="entry name" value="UPF0173 METAL-DEPENDENT HYDROLASE MJ1163"/>
    <property type="match status" value="1"/>
</dbReference>
<dbReference type="InterPro" id="IPR050114">
    <property type="entry name" value="UPF0173_UPF0282_UlaG_hydrolase"/>
</dbReference>
<dbReference type="PANTHER" id="PTHR43546">
    <property type="entry name" value="UPF0173 METAL-DEPENDENT HYDROLASE MJ1163-RELATED"/>
    <property type="match status" value="1"/>
</dbReference>
<reference evidence="1" key="1">
    <citation type="journal article" date="2022" name="Cell">
        <title>Design, construction, and in vivo augmentation of a complex gut microbiome.</title>
        <authorList>
            <person name="Cheng A.G."/>
            <person name="Ho P.Y."/>
            <person name="Aranda-Diaz A."/>
            <person name="Jain S."/>
            <person name="Yu F.B."/>
            <person name="Meng X."/>
            <person name="Wang M."/>
            <person name="Iakiviak M."/>
            <person name="Nagashima K."/>
            <person name="Zhao A."/>
            <person name="Murugkar P."/>
            <person name="Patil A."/>
            <person name="Atabakhsh K."/>
            <person name="Weakley A."/>
            <person name="Yan J."/>
            <person name="Brumbaugh A.R."/>
            <person name="Higginbottom S."/>
            <person name="Dimas A."/>
            <person name="Shiver A.L."/>
            <person name="Deutschbauer A."/>
            <person name="Neff N."/>
            <person name="Sonnenburg J.L."/>
            <person name="Huang K.C."/>
            <person name="Fischbach M.A."/>
        </authorList>
    </citation>
    <scope>NUCLEOTIDE SEQUENCE</scope>
    <source>
        <strain evidence="1">DSM 19829</strain>
    </source>
</reference>
<name>A0ABY5VGM2_9FIRM</name>
<sequence length="256" mass="28679">MNEFAGRISAAALGKTWLFSVGQAGYIVKSSSGQLLGIDMYLTDCVERVEGHMGYKRMLPKILFPSELEFDVIITTHSHRDHFDSDAIPLLMANRRTQLYAAADCKKDIRRLEMSDERIQYVVSGESYVNGDFSLHFINCDHGVDVPDAVGVVVSVDGKKILEVGDTCLRLDRKDEYLSEGPFDVMIAPINGTFGNLNERECAQLADILKPKFLVPCHYGMFASHGGNPGMFFNIMKEEYTLNKFLIMMQGECVEI</sequence>
<organism evidence="1 2">
    <name type="scientific">Ruminococcus gauvreauii</name>
    <dbReference type="NCBI Taxonomy" id="438033"/>
    <lineage>
        <taxon>Bacteria</taxon>
        <taxon>Bacillati</taxon>
        <taxon>Bacillota</taxon>
        <taxon>Clostridia</taxon>
        <taxon>Eubacteriales</taxon>
        <taxon>Oscillospiraceae</taxon>
        <taxon>Ruminococcus</taxon>
    </lineage>
</organism>